<proteinExistence type="predicted"/>
<gene>
    <name evidence="1" type="ORF">LZC94_23195</name>
</gene>
<keyword evidence="2" id="KW-1185">Reference proteome</keyword>
<evidence type="ECO:0000313" key="2">
    <source>
        <dbReference type="Proteomes" id="UP001370348"/>
    </source>
</evidence>
<accession>A0ABZ2MC65</accession>
<evidence type="ECO:0000313" key="1">
    <source>
        <dbReference type="EMBL" id="WXB20114.1"/>
    </source>
</evidence>
<dbReference type="Proteomes" id="UP001370348">
    <property type="component" value="Chromosome"/>
</dbReference>
<reference evidence="1 2" key="1">
    <citation type="submission" date="2021-12" db="EMBL/GenBank/DDBJ databases">
        <title>Discovery of the Pendulisporaceae a myxobacterial family with distinct sporulation behavior and unique specialized metabolism.</title>
        <authorList>
            <person name="Garcia R."/>
            <person name="Popoff A."/>
            <person name="Bader C.D."/>
            <person name="Loehr J."/>
            <person name="Walesch S."/>
            <person name="Walt C."/>
            <person name="Boldt J."/>
            <person name="Bunk B."/>
            <person name="Haeckl F.J.F.P.J."/>
            <person name="Gunesch A.P."/>
            <person name="Birkelbach J."/>
            <person name="Nuebel U."/>
            <person name="Pietschmann T."/>
            <person name="Bach T."/>
            <person name="Mueller R."/>
        </authorList>
    </citation>
    <scope>NUCLEOTIDE SEQUENCE [LARGE SCALE GENOMIC DNA]</scope>
    <source>
        <strain evidence="1 2">MSr11954</strain>
    </source>
</reference>
<protein>
    <submittedName>
        <fullName evidence="1">Uncharacterized protein</fullName>
    </submittedName>
</protein>
<sequence>MLPRRYWPPLLTRIAGEIENAVRDLRTLAEEARALPRTQCPAPVGTLADQIEGIASRRGLQTELHVFEGHVGQRDVWIFELTVFTPDPSEQKKLRNWR</sequence>
<dbReference type="EMBL" id="CP089984">
    <property type="protein sequence ID" value="WXB20114.1"/>
    <property type="molecule type" value="Genomic_DNA"/>
</dbReference>
<organism evidence="1 2">
    <name type="scientific">Pendulispora albinea</name>
    <dbReference type="NCBI Taxonomy" id="2741071"/>
    <lineage>
        <taxon>Bacteria</taxon>
        <taxon>Pseudomonadati</taxon>
        <taxon>Myxococcota</taxon>
        <taxon>Myxococcia</taxon>
        <taxon>Myxococcales</taxon>
        <taxon>Sorangiineae</taxon>
        <taxon>Pendulisporaceae</taxon>
        <taxon>Pendulispora</taxon>
    </lineage>
</organism>
<dbReference type="RefSeq" id="WP_394829718.1">
    <property type="nucleotide sequence ID" value="NZ_CP089984.1"/>
</dbReference>
<name>A0ABZ2MC65_9BACT</name>